<comment type="caution">
    <text evidence="1">The sequence shown here is derived from an EMBL/GenBank/DDBJ whole genome shotgun (WGS) entry which is preliminary data.</text>
</comment>
<keyword evidence="2" id="KW-1185">Reference proteome</keyword>
<accession>D4S099</accession>
<dbReference type="HOGENOM" id="CLU_055402_0_0_9"/>
<dbReference type="Proteomes" id="UP000006238">
    <property type="component" value="Unassembled WGS sequence"/>
</dbReference>
<sequence length="312" mass="35907">MQDAINKFFKEDFDKSYIDAEFIFSYEDGGTEYINYNDVETKCKEDKYNKFHNNSTKLVYLFGNNTANGGYMVQTSEMLVNTWFSKYGMNSISPLEFDDICLYLNGVRQGNDFKVSLKDDEVNISTLENKVLDFVNKDFLLPVSDNINYIIGQAKIFNKPDCMGIGFTMRRVYKNVPFEYGSFGSSGNYNDNYEHDSGTVYYCENGDPDTMLAFGITDGIIMETEEISEIIDLKQALEIVSKKVGKNSVYDVKGIELVYRSDMTRDESNTIVDRLSPKWKIIAVNKNDDKLTLFYVDAVSGRLTERFEYYTK</sequence>
<reference evidence="1 2" key="1">
    <citation type="submission" date="2010-02" db="EMBL/GenBank/DDBJ databases">
        <authorList>
            <person name="Weinstock G."/>
            <person name="Sodergren E."/>
            <person name="Clifton S."/>
            <person name="Fulton L."/>
            <person name="Fulton B."/>
            <person name="Courtney L."/>
            <person name="Fronick C."/>
            <person name="Harrison M."/>
            <person name="Strong C."/>
            <person name="Farmer C."/>
            <person name="Delahaunty K."/>
            <person name="Markovic C."/>
            <person name="Hall O."/>
            <person name="Minx P."/>
            <person name="Tomlinson C."/>
            <person name="Mitreva M."/>
            <person name="Nelson J."/>
            <person name="Hou S."/>
            <person name="Wollam A."/>
            <person name="Pepin K.H."/>
            <person name="Johnson M."/>
            <person name="Bhonagiri V."/>
            <person name="Zhang X."/>
            <person name="Suruliraj S."/>
            <person name="Warren W."/>
            <person name="Chinwalla A."/>
            <person name="Mardis E.R."/>
            <person name="Wilson R.K."/>
        </authorList>
    </citation>
    <scope>NUCLEOTIDE SEQUENCE [LARGE SCALE GENOMIC DNA]</scope>
    <source>
        <strain evidence="1 2">DSM 2876</strain>
    </source>
</reference>
<dbReference type="EMBL" id="ABWN01000030">
    <property type="protein sequence ID" value="EFF68247.1"/>
    <property type="molecule type" value="Genomic_DNA"/>
</dbReference>
<protein>
    <submittedName>
        <fullName evidence="1">Uncharacterized protein</fullName>
    </submittedName>
</protein>
<organism evidence="1 2">
    <name type="scientific">Eshraghiella crossota DSM 2876</name>
    <dbReference type="NCBI Taxonomy" id="511680"/>
    <lineage>
        <taxon>Bacteria</taxon>
        <taxon>Bacillati</taxon>
        <taxon>Bacillota</taxon>
        <taxon>Clostridia</taxon>
        <taxon>Lachnospirales</taxon>
        <taxon>Lachnospiraceae</taxon>
        <taxon>Eshraghiella</taxon>
    </lineage>
</organism>
<gene>
    <name evidence="1" type="ORF">BUTYVIB_01516</name>
</gene>
<dbReference type="RefSeq" id="WP_005603147.1">
    <property type="nucleotide sequence ID" value="NZ_GG663524.1"/>
</dbReference>
<name>D4S099_9FIRM</name>
<proteinExistence type="predicted"/>
<evidence type="ECO:0000313" key="1">
    <source>
        <dbReference type="EMBL" id="EFF68247.1"/>
    </source>
</evidence>
<dbReference type="AlphaFoldDB" id="D4S099"/>
<dbReference type="STRING" id="45851.BHV86_10180"/>
<evidence type="ECO:0000313" key="2">
    <source>
        <dbReference type="Proteomes" id="UP000006238"/>
    </source>
</evidence>